<keyword evidence="2" id="KW-1185">Reference proteome</keyword>
<organism evidence="1 2">
    <name type="scientific">Paenibacillus plantiphilus</name>
    <dbReference type="NCBI Taxonomy" id="2905650"/>
    <lineage>
        <taxon>Bacteria</taxon>
        <taxon>Bacillati</taxon>
        <taxon>Bacillota</taxon>
        <taxon>Bacilli</taxon>
        <taxon>Bacillales</taxon>
        <taxon>Paenibacillaceae</taxon>
        <taxon>Paenibacillus</taxon>
    </lineage>
</organism>
<gene>
    <name evidence="1" type="ORF">PAECIP111893_01044</name>
</gene>
<name>A0ABM9C135_9BACL</name>
<reference evidence="1" key="1">
    <citation type="submission" date="2022-01" db="EMBL/GenBank/DDBJ databases">
        <authorList>
            <person name="Criscuolo A."/>
        </authorList>
    </citation>
    <scope>NUCLEOTIDE SEQUENCE</scope>
    <source>
        <strain evidence="1">CIP111893</strain>
    </source>
</reference>
<dbReference type="EMBL" id="CAKMMF010000004">
    <property type="protein sequence ID" value="CAH1197884.1"/>
    <property type="molecule type" value="Genomic_DNA"/>
</dbReference>
<proteinExistence type="predicted"/>
<sequence>MLVWMNPGPLLWRPGFFYSREGEECVVTTLLQALFRNALFHSDGGFQHVLFG</sequence>
<evidence type="ECO:0000313" key="1">
    <source>
        <dbReference type="EMBL" id="CAH1197884.1"/>
    </source>
</evidence>
<accession>A0ABM9C135</accession>
<comment type="caution">
    <text evidence="1">The sequence shown here is derived from an EMBL/GenBank/DDBJ whole genome shotgun (WGS) entry which is preliminary data.</text>
</comment>
<evidence type="ECO:0000313" key="2">
    <source>
        <dbReference type="Proteomes" id="UP000838686"/>
    </source>
</evidence>
<dbReference type="Proteomes" id="UP000838686">
    <property type="component" value="Unassembled WGS sequence"/>
</dbReference>
<protein>
    <submittedName>
        <fullName evidence="1">Uncharacterized protein</fullName>
    </submittedName>
</protein>